<dbReference type="AlphaFoldDB" id="A0AAD4K1F3"/>
<organism evidence="2 3">
    <name type="scientific">Drosophila rubida</name>
    <dbReference type="NCBI Taxonomy" id="30044"/>
    <lineage>
        <taxon>Eukaryota</taxon>
        <taxon>Metazoa</taxon>
        <taxon>Ecdysozoa</taxon>
        <taxon>Arthropoda</taxon>
        <taxon>Hexapoda</taxon>
        <taxon>Insecta</taxon>
        <taxon>Pterygota</taxon>
        <taxon>Neoptera</taxon>
        <taxon>Endopterygota</taxon>
        <taxon>Diptera</taxon>
        <taxon>Brachycera</taxon>
        <taxon>Muscomorpha</taxon>
        <taxon>Ephydroidea</taxon>
        <taxon>Drosophilidae</taxon>
        <taxon>Drosophila</taxon>
    </lineage>
</organism>
<gene>
    <name evidence="2" type="ORF">KR093_008977</name>
</gene>
<evidence type="ECO:0000313" key="2">
    <source>
        <dbReference type="EMBL" id="KAH8371823.1"/>
    </source>
</evidence>
<comment type="caution">
    <text evidence="2">The sequence shown here is derived from an EMBL/GenBank/DDBJ whole genome shotgun (WGS) entry which is preliminary data.</text>
</comment>
<keyword evidence="1" id="KW-0732">Signal</keyword>
<evidence type="ECO:0000313" key="3">
    <source>
        <dbReference type="Proteomes" id="UP001200034"/>
    </source>
</evidence>
<dbReference type="Proteomes" id="UP001200034">
    <property type="component" value="Unassembled WGS sequence"/>
</dbReference>
<feature type="signal peptide" evidence="1">
    <location>
        <begin position="1"/>
        <end position="20"/>
    </location>
</feature>
<sequence>LIPNFILQFVCLVAFGCLLAVDLSAGVCNRCNEHNIACVNQTHFKYCVNYSPIDDTLYCGDGKVCTDLGTMCGNKDIFEPACSDSDIDCQTCDASRLFVCTSRTTFQMCNGAEFTGNVLNCPAETVCSINSGKFCVPECELPNGKFECNRVAP</sequence>
<reference evidence="2" key="1">
    <citation type="journal article" date="2021" name="Mol. Ecol. Resour.">
        <title>Phylogenomic analyses of the genus Drosophila reveals genomic signals of climate adaptation.</title>
        <authorList>
            <person name="Li F."/>
            <person name="Rane R.V."/>
            <person name="Luria V."/>
            <person name="Xiong Z."/>
            <person name="Chen J."/>
            <person name="Li Z."/>
            <person name="Catullo R.A."/>
            <person name="Griffin P.C."/>
            <person name="Schiffer M."/>
            <person name="Pearce S."/>
            <person name="Lee S.F."/>
            <person name="McElroy K."/>
            <person name="Stocker A."/>
            <person name="Shirriffs J."/>
            <person name="Cockerell F."/>
            <person name="Coppin C."/>
            <person name="Sgro C.M."/>
            <person name="Karger A."/>
            <person name="Cain J.W."/>
            <person name="Weber J.A."/>
            <person name="Santpere G."/>
            <person name="Kirschner M.W."/>
            <person name="Hoffmann A.A."/>
            <person name="Oakeshott J.G."/>
            <person name="Zhang G."/>
        </authorList>
    </citation>
    <scope>NUCLEOTIDE SEQUENCE</scope>
    <source>
        <strain evidence="2">BGI-SZ-2011g</strain>
    </source>
</reference>
<feature type="non-terminal residue" evidence="2">
    <location>
        <position position="1"/>
    </location>
</feature>
<protein>
    <submittedName>
        <fullName evidence="2">Uncharacterized protein</fullName>
    </submittedName>
</protein>
<feature type="chain" id="PRO_5042086859" evidence="1">
    <location>
        <begin position="21"/>
        <end position="153"/>
    </location>
</feature>
<name>A0AAD4K1F3_9MUSC</name>
<proteinExistence type="predicted"/>
<accession>A0AAD4K1F3</accession>
<evidence type="ECO:0000256" key="1">
    <source>
        <dbReference type="SAM" id="SignalP"/>
    </source>
</evidence>
<keyword evidence="3" id="KW-1185">Reference proteome</keyword>
<dbReference type="EMBL" id="JAJJHW010002585">
    <property type="protein sequence ID" value="KAH8371823.1"/>
    <property type="molecule type" value="Genomic_DNA"/>
</dbReference>